<sequence length="124" mass="13651">MSATADTESLAPLPTLLLRNRVPTGRAAPPVCRCIILSRLFYHLPRLHQQVYLSPLLPGFGETGEMMQLRHLDANRRETTNKSAKPVPTPESHPSGFRPASPTAPLFSAVSGCIQRHVSETNRN</sequence>
<comment type="caution">
    <text evidence="2">The sequence shown here is derived from an EMBL/GenBank/DDBJ whole genome shotgun (WGS) entry which is preliminary data.</text>
</comment>
<evidence type="ECO:0000313" key="2">
    <source>
        <dbReference type="EMBL" id="VEL21937.1"/>
    </source>
</evidence>
<proteinExistence type="predicted"/>
<dbReference type="AlphaFoldDB" id="A0A3S5A7D6"/>
<feature type="region of interest" description="Disordered" evidence="1">
    <location>
        <begin position="75"/>
        <end position="104"/>
    </location>
</feature>
<organism evidence="2 3">
    <name type="scientific">Protopolystoma xenopodis</name>
    <dbReference type="NCBI Taxonomy" id="117903"/>
    <lineage>
        <taxon>Eukaryota</taxon>
        <taxon>Metazoa</taxon>
        <taxon>Spiralia</taxon>
        <taxon>Lophotrochozoa</taxon>
        <taxon>Platyhelminthes</taxon>
        <taxon>Monogenea</taxon>
        <taxon>Polyopisthocotylea</taxon>
        <taxon>Polystomatidea</taxon>
        <taxon>Polystomatidae</taxon>
        <taxon>Protopolystoma</taxon>
    </lineage>
</organism>
<gene>
    <name evidence="2" type="ORF">PXEA_LOCUS15377</name>
</gene>
<accession>A0A3S5A7D6</accession>
<keyword evidence="3" id="KW-1185">Reference proteome</keyword>
<evidence type="ECO:0000256" key="1">
    <source>
        <dbReference type="SAM" id="MobiDB-lite"/>
    </source>
</evidence>
<dbReference type="EMBL" id="CAAALY010053873">
    <property type="protein sequence ID" value="VEL21937.1"/>
    <property type="molecule type" value="Genomic_DNA"/>
</dbReference>
<dbReference type="Proteomes" id="UP000784294">
    <property type="component" value="Unassembled WGS sequence"/>
</dbReference>
<evidence type="ECO:0000313" key="3">
    <source>
        <dbReference type="Proteomes" id="UP000784294"/>
    </source>
</evidence>
<name>A0A3S5A7D6_9PLAT</name>
<reference evidence="2" key="1">
    <citation type="submission" date="2018-11" db="EMBL/GenBank/DDBJ databases">
        <authorList>
            <consortium name="Pathogen Informatics"/>
        </authorList>
    </citation>
    <scope>NUCLEOTIDE SEQUENCE</scope>
</reference>
<protein>
    <submittedName>
        <fullName evidence="2">Uncharacterized protein</fullName>
    </submittedName>
</protein>